<organism evidence="2 3">
    <name type="scientific">Tilletia indica</name>
    <dbReference type="NCBI Taxonomy" id="43049"/>
    <lineage>
        <taxon>Eukaryota</taxon>
        <taxon>Fungi</taxon>
        <taxon>Dikarya</taxon>
        <taxon>Basidiomycota</taxon>
        <taxon>Ustilaginomycotina</taxon>
        <taxon>Exobasidiomycetes</taxon>
        <taxon>Tilletiales</taxon>
        <taxon>Tilletiaceae</taxon>
        <taxon>Tilletia</taxon>
    </lineage>
</organism>
<dbReference type="AlphaFoldDB" id="A0A8T8S9S8"/>
<protein>
    <recommendedName>
        <fullName evidence="4">DDE-1 domain-containing protein</fullName>
    </recommendedName>
</protein>
<evidence type="ECO:0000256" key="1">
    <source>
        <dbReference type="SAM" id="MobiDB-lite"/>
    </source>
</evidence>
<accession>A0A8T8S9S8</accession>
<proteinExistence type="predicted"/>
<sequence length="231" mass="24897">MRALERHEQGELDIYAIDQLKAMTLVKEAWNSVSAATISNCWKHVDILPSSPDQQAPPTAPAPTTPTAAATDVSEVPEVVAAEQEAEAALNTFYRTDAVSSSARMSIAELLNPVQEQAAMTTIRPLEASGNVIEQDAELAQSWDGDNTDAENENGEEDEDIVVVAPSPLKAYGMASGLIDFADAQVDPFFKDLARMLKLAKHKIKTQRQAAMVQPTINSVFLSKASLVTTS</sequence>
<evidence type="ECO:0000313" key="2">
    <source>
        <dbReference type="EMBL" id="KAE8235752.1"/>
    </source>
</evidence>
<dbReference type="EMBL" id="LWDF02002585">
    <property type="protein sequence ID" value="KAE8235752.1"/>
    <property type="molecule type" value="Genomic_DNA"/>
</dbReference>
<feature type="region of interest" description="Disordered" evidence="1">
    <location>
        <begin position="49"/>
        <end position="74"/>
    </location>
</feature>
<name>A0A8T8S9S8_9BASI</name>
<reference evidence="2" key="1">
    <citation type="submission" date="2016-04" db="EMBL/GenBank/DDBJ databases">
        <authorList>
            <person name="Nguyen H.D."/>
            <person name="Samba Siva P."/>
            <person name="Cullis J."/>
            <person name="Levesque C.A."/>
            <person name="Hambleton S."/>
        </authorList>
    </citation>
    <scope>NUCLEOTIDE SEQUENCE</scope>
    <source>
        <strain evidence="2">DAOMC 236416</strain>
    </source>
</reference>
<evidence type="ECO:0008006" key="4">
    <source>
        <dbReference type="Google" id="ProtNLM"/>
    </source>
</evidence>
<comment type="caution">
    <text evidence="2">The sequence shown here is derived from an EMBL/GenBank/DDBJ whole genome shotgun (WGS) entry which is preliminary data.</text>
</comment>
<dbReference type="Proteomes" id="UP000077521">
    <property type="component" value="Unassembled WGS sequence"/>
</dbReference>
<evidence type="ECO:0000313" key="3">
    <source>
        <dbReference type="Proteomes" id="UP000077521"/>
    </source>
</evidence>
<feature type="compositionally biased region" description="Low complexity" evidence="1">
    <location>
        <begin position="65"/>
        <end position="74"/>
    </location>
</feature>
<keyword evidence="3" id="KW-1185">Reference proteome</keyword>
<reference evidence="2" key="2">
    <citation type="journal article" date="2019" name="IMA Fungus">
        <title>Genome sequencing and comparison of five Tilletia species to identify candidate genes for the detection of regulated species infecting wheat.</title>
        <authorList>
            <person name="Nguyen H.D.T."/>
            <person name="Sultana T."/>
            <person name="Kesanakurti P."/>
            <person name="Hambleton S."/>
        </authorList>
    </citation>
    <scope>NUCLEOTIDE SEQUENCE</scope>
    <source>
        <strain evidence="2">DAOMC 236416</strain>
    </source>
</reference>
<gene>
    <name evidence="2" type="ORF">A4X13_0g9389</name>
</gene>